<dbReference type="RefSeq" id="WP_326835938.1">
    <property type="nucleotide sequence ID" value="NZ_CP142149.1"/>
</dbReference>
<dbReference type="Proteomes" id="UP001330812">
    <property type="component" value="Chromosome"/>
</dbReference>
<feature type="compositionally biased region" description="Polar residues" evidence="1">
    <location>
        <begin position="285"/>
        <end position="297"/>
    </location>
</feature>
<organism evidence="2 3">
    <name type="scientific">Amycolatopsis rhabdoformis</name>
    <dbReference type="NCBI Taxonomy" id="1448059"/>
    <lineage>
        <taxon>Bacteria</taxon>
        <taxon>Bacillati</taxon>
        <taxon>Actinomycetota</taxon>
        <taxon>Actinomycetes</taxon>
        <taxon>Pseudonocardiales</taxon>
        <taxon>Pseudonocardiaceae</taxon>
        <taxon>Amycolatopsis</taxon>
    </lineage>
</organism>
<dbReference type="InterPro" id="IPR010310">
    <property type="entry name" value="T7SS_ESAT-6-like"/>
</dbReference>
<feature type="compositionally biased region" description="Low complexity" evidence="1">
    <location>
        <begin position="193"/>
        <end position="203"/>
    </location>
</feature>
<evidence type="ECO:0000256" key="1">
    <source>
        <dbReference type="SAM" id="MobiDB-lite"/>
    </source>
</evidence>
<feature type="region of interest" description="Disordered" evidence="1">
    <location>
        <begin position="181"/>
        <end position="349"/>
    </location>
</feature>
<evidence type="ECO:0000313" key="3">
    <source>
        <dbReference type="Proteomes" id="UP001330812"/>
    </source>
</evidence>
<feature type="compositionally biased region" description="Low complexity" evidence="1">
    <location>
        <begin position="367"/>
        <end position="389"/>
    </location>
</feature>
<reference evidence="2 3" key="1">
    <citation type="journal article" date="2015" name="Int. J. Syst. Evol. Microbiol.">
        <title>Amycolatopsis rhabdoformis sp. nov., an actinomycete isolated from a tropical forest soil.</title>
        <authorList>
            <person name="Souza W.R."/>
            <person name="Silva R.E."/>
            <person name="Goodfellow M."/>
            <person name="Busarakam K."/>
            <person name="Figueiro F.S."/>
            <person name="Ferreira D."/>
            <person name="Rodrigues-Filho E."/>
            <person name="Moraes L.A.B."/>
            <person name="Zucchi T.D."/>
        </authorList>
    </citation>
    <scope>NUCLEOTIDE SEQUENCE [LARGE SCALE GENOMIC DNA]</scope>
    <source>
        <strain evidence="2 3">NCIMB 14900</strain>
    </source>
</reference>
<feature type="compositionally biased region" description="Low complexity" evidence="1">
    <location>
        <begin position="238"/>
        <end position="278"/>
    </location>
</feature>
<accession>A0ABZ1IF96</accession>
<feature type="compositionally biased region" description="Basic and acidic residues" evidence="1">
    <location>
        <begin position="391"/>
        <end position="406"/>
    </location>
</feature>
<name>A0ABZ1IF96_9PSEU</name>
<dbReference type="InterPro" id="IPR038332">
    <property type="entry name" value="PPE_sf"/>
</dbReference>
<keyword evidence="3" id="KW-1185">Reference proteome</keyword>
<dbReference type="EMBL" id="CP142149">
    <property type="protein sequence ID" value="WSE33134.1"/>
    <property type="molecule type" value="Genomic_DNA"/>
</dbReference>
<dbReference type="SUPFAM" id="SSF140459">
    <property type="entry name" value="PE/PPE dimer-like"/>
    <property type="match status" value="1"/>
</dbReference>
<sequence length="429" mass="42679">MDGKQIYDNFRSGSTSGLRAAATQVQELSSAYWERAQSIKDLQDRMAKSWSGNGADAANAGAGPLEKAFADTADPLDMTTASVETQASSFEDSSHAVVEVPPKPDKPSPWTTGLKAAIPIAGPFMAAHDQNSYQDKLNRYNAANDTNVRVMDQYNGVTTSTKSVLPTQYGTLESDGAAIRLTTPSPPGHVTVPGSAGTTTPGGSTTGGTGTHTPAAGFHQTGDQVITGGHTGTGHTGGPDVPAGPGGPHHPTGTTTPTDTTTQSSTGTATPPTTRTPVDPMPNRGGSTFAPNLSGQVPTPGPGGLIGGDPGSPVGTGGTAGRGAAGGRFGGVDSEGGAAGRGAGGLGSRAGAGGRTGAGGLNPLAAEEAAAARGAASSRGTAMGPAGAAGRRGEEEEDAEHRRPDFLVEPDPDALFGTDQRTIPPVIGE</sequence>
<protein>
    <submittedName>
        <fullName evidence="2">WXG100 family type VII secretion target</fullName>
    </submittedName>
</protein>
<evidence type="ECO:0000313" key="2">
    <source>
        <dbReference type="EMBL" id="WSE33134.1"/>
    </source>
</evidence>
<dbReference type="Gene3D" id="1.20.1260.20">
    <property type="entry name" value="PPE superfamily"/>
    <property type="match status" value="1"/>
</dbReference>
<feature type="compositionally biased region" description="Gly residues" evidence="1">
    <location>
        <begin position="302"/>
        <end position="349"/>
    </location>
</feature>
<dbReference type="Pfam" id="PF06013">
    <property type="entry name" value="WXG100"/>
    <property type="match status" value="1"/>
</dbReference>
<proteinExistence type="predicted"/>
<feature type="region of interest" description="Disordered" evidence="1">
    <location>
        <begin position="367"/>
        <end position="429"/>
    </location>
</feature>
<feature type="region of interest" description="Disordered" evidence="1">
    <location>
        <begin position="87"/>
        <end position="110"/>
    </location>
</feature>
<gene>
    <name evidence="2" type="ORF">VSH64_13570</name>
</gene>